<proteinExistence type="predicted"/>
<dbReference type="Gene3D" id="3.30.1470.10">
    <property type="entry name" value="Photosystem I PsaD, reaction center subunit II"/>
    <property type="match status" value="1"/>
</dbReference>
<organism evidence="2 3">
    <name type="scientific">Symbiodinium natans</name>
    <dbReference type="NCBI Taxonomy" id="878477"/>
    <lineage>
        <taxon>Eukaryota</taxon>
        <taxon>Sar</taxon>
        <taxon>Alveolata</taxon>
        <taxon>Dinophyceae</taxon>
        <taxon>Suessiales</taxon>
        <taxon>Symbiodiniaceae</taxon>
        <taxon>Symbiodinium</taxon>
    </lineage>
</organism>
<sequence length="1679" mass="190623">MAQAPTEQEAKLYAYLHQRADLKVSRGSIPVGFYSCMFLDEGQPLYLETRFGGIDDDGEPVGPQYQVSWKAEKEVIPPLDSLSDGWYRDLDDLWSNVLSYFEKRGILSEETLEYLDADPFVLFGIDDPLTQQALLKLDKFPALMCDGAVPTLDEWAYYLRIEPHDPQLMWLVRAMQETELPKPWTCYKGIGSIVCYLRSDSGQVTWKHPFYDYFRQLRDFCRQASRDEVMQVRCNRLLWSYEATRVETEHDQEPLISPPYVARMADIFGFDVKVQGCVVRNCKAQLKAFAKAYRTKQDIDIGLIRECNEMLQRDVAKYSEMVAHWSGEVKEDVKFDLNKLAAGELHCVNCKTTALSFCLECKDYLCLKCYADLHGKGSRKEHAPFCLVPCALCVVLPAKIHCTFTDKSLCHKCYAMKHIKMLPLDGKENQPRRINYVEQYNRYAEFAKDRVKKMAVKPEDLPALDDSAYESVLSTDWHPFYDARGVRYYHNFATGERMRQSPRRALHRIMDMACKPALVTAHLLSIKNDLKLHRTVERSGLDDKEIEMTLIDMNIPLIFGVSQCIMDRDELVDYLETYATKEEFSETTLEAYRMGQFKQGIPGRHRAAAVLLYSGNFWSTLYSSRDRFMHPQLTSTQGWEKIGNLLEDTWPMVLALMKTVPSSKNPMGGRVLFGLTARAWEELKDLGRMAKVGCSDSSEESGETPSWHSSYGTVSIQDSFRVKTTPEVRMAATVEFEASFDVSLFFLEIAAFKSTGFIHFCYISAALLSIGSYFSTGIPQPSMLFQVLRRLIWDIGSFTSHVLTQWDIAFRLSRRSQVGELMAVREGGICHYCLPTGFPTAPYCEDDRYVQARVFAHRCTGCTLRHFVAGDRPMYTVERYHHRLLHRAQHVVCSDREKSKGMLANINLTHSAIVEEPSLDKQYSYQTYLAHAVRAELLTLGGDIQFLPNRHFGTQTGVRVTGPQSGPSADASAPSATVPTADEQRPSGSSNLAGASRFIEPGTPLIPYTTADAGKPMEGVQIITDWEKVDLRKDMGRKMEALAVLEHEAKSCIVDDDVLEQLQVTAKARIAMPGVTDKDITAIHVACNSHSNAIAGIGNRHYAEKFAEVEYDGIVFRNQIGNPWELIRRAVHAVVDKVLPAILEIDEETIRRQDTELMEIPQSEIVSELHGKSLFPMHKSVDEIAPSSFTEQMKKDNFEATSGTELTKLPPTKAFVKPNEALGKIKPRLIQHTGPQGTAASALMNKTVEQMIFRLPYFVQRSIKGTDNTGVCERVRLFYNEYKSGGFASTDFGSFDSSITDKCTVDRSKPGLRRIIEEAIMKAITNKFPEAFDFKNVSKTRWKKKDKILFDTLTLFTEVLIRYSGDGLTSVGNYAINWFVDRSIDFVLERIFTMWDMRVYTLKEIIQFLTNMIDDPEFINQVLEGVKKKATRLAETIIRVSKGLHVTKEDSEFLNGEGDDRLKGFRWAFIQKFETKDKKGKDARQVLGVMTAVMYTAAGMSLEPQDRTGRVSAEKLIDKSFPKLRKTFAAATITFNVNDPFLTAAATKMLSIMMMCEQCPLQFPFYSLIYRYYRYRITDETIITGKRKYEWWELKLMHLITDNGLQNSMSAIYAHLMNRAYGYVSPEIADEMLDAVAAETRLAKSDLVCLIDALNGAKGDDLGSVQDLVQRYVAILPPV</sequence>
<gene>
    <name evidence="2" type="ORF">SNAT2548_LOCUS10807</name>
</gene>
<comment type="caution">
    <text evidence="2">The sequence shown here is derived from an EMBL/GenBank/DDBJ whole genome shotgun (WGS) entry which is preliminary data.</text>
</comment>
<feature type="region of interest" description="Disordered" evidence="1">
    <location>
        <begin position="961"/>
        <end position="996"/>
    </location>
</feature>
<dbReference type="EMBL" id="CAJNDS010000913">
    <property type="protein sequence ID" value="CAE7240627.1"/>
    <property type="molecule type" value="Genomic_DNA"/>
</dbReference>
<name>A0A812L8G9_9DINO</name>
<dbReference type="Proteomes" id="UP000604046">
    <property type="component" value="Unassembled WGS sequence"/>
</dbReference>
<protein>
    <submittedName>
        <fullName evidence="2">Uncharacterized protein</fullName>
    </submittedName>
</protein>
<evidence type="ECO:0000313" key="2">
    <source>
        <dbReference type="EMBL" id="CAE7240627.1"/>
    </source>
</evidence>
<feature type="compositionally biased region" description="Low complexity" evidence="1">
    <location>
        <begin position="962"/>
        <end position="981"/>
    </location>
</feature>
<reference evidence="2" key="1">
    <citation type="submission" date="2021-02" db="EMBL/GenBank/DDBJ databases">
        <authorList>
            <person name="Dougan E. K."/>
            <person name="Rhodes N."/>
            <person name="Thang M."/>
            <person name="Chan C."/>
        </authorList>
    </citation>
    <scope>NUCLEOTIDE SEQUENCE</scope>
</reference>
<keyword evidence="3" id="KW-1185">Reference proteome</keyword>
<evidence type="ECO:0000313" key="3">
    <source>
        <dbReference type="Proteomes" id="UP000604046"/>
    </source>
</evidence>
<dbReference type="CDD" id="cd19757">
    <property type="entry name" value="Bbox1"/>
    <property type="match status" value="1"/>
</dbReference>
<dbReference type="OrthoDB" id="424522at2759"/>
<evidence type="ECO:0000256" key="1">
    <source>
        <dbReference type="SAM" id="MobiDB-lite"/>
    </source>
</evidence>
<accession>A0A812L8G9</accession>